<feature type="non-terminal residue" evidence="1">
    <location>
        <position position="1"/>
    </location>
</feature>
<dbReference type="Proteomes" id="UP000527815">
    <property type="component" value="Unassembled WGS sequence"/>
</dbReference>
<name>A0A7K4N284_9ARCH</name>
<evidence type="ECO:0000313" key="2">
    <source>
        <dbReference type="Proteomes" id="UP000527815"/>
    </source>
</evidence>
<dbReference type="AlphaFoldDB" id="A0A7K4N284"/>
<dbReference type="EMBL" id="JACASZ010000041">
    <property type="protein sequence ID" value="NWJ77475.1"/>
    <property type="molecule type" value="Genomic_DNA"/>
</dbReference>
<sequence>RMIIKEFRNQVLESRRRLLIKKAHDLGGTELVNSWIDLHVVGEKKDKLVQIAKELGFQ</sequence>
<gene>
    <name evidence="1" type="ORF">HX865_03095</name>
</gene>
<comment type="caution">
    <text evidence="1">The sequence shown here is derived from an EMBL/GenBank/DDBJ whole genome shotgun (WGS) entry which is preliminary data.</text>
</comment>
<protein>
    <submittedName>
        <fullName evidence="1">Ribulose phosphate epimerase</fullName>
    </submittedName>
</protein>
<organism evidence="1 2">
    <name type="scientific">Marine Group I thaumarchaeote</name>
    <dbReference type="NCBI Taxonomy" id="2511932"/>
    <lineage>
        <taxon>Archaea</taxon>
        <taxon>Nitrososphaerota</taxon>
        <taxon>Marine Group I</taxon>
    </lineage>
</organism>
<evidence type="ECO:0000313" key="1">
    <source>
        <dbReference type="EMBL" id="NWJ77475.1"/>
    </source>
</evidence>
<proteinExistence type="predicted"/>
<accession>A0A7K4N284</accession>
<reference evidence="1 2" key="1">
    <citation type="journal article" date="2019" name="Environ. Microbiol.">
        <title>Genomics insights into ecotype formation of ammonia-oxidizing archaea in the deep ocean.</title>
        <authorList>
            <person name="Wang Y."/>
            <person name="Huang J.M."/>
            <person name="Cui G.J."/>
            <person name="Nunoura T."/>
            <person name="Takaki Y."/>
            <person name="Li W.L."/>
            <person name="Li J."/>
            <person name="Gao Z.M."/>
            <person name="Takai K."/>
            <person name="Zhang A.Q."/>
            <person name="Stepanauskas R."/>
        </authorList>
    </citation>
    <scope>NUCLEOTIDE SEQUENCE [LARGE SCALE GENOMIC DNA]</scope>
    <source>
        <strain evidence="1 2">D1b</strain>
    </source>
</reference>